<dbReference type="OrthoDB" id="2020720at2759"/>
<accession>A0A6A6NST3</accession>
<dbReference type="InterPro" id="IPR001163">
    <property type="entry name" value="Sm_dom_euk/arc"/>
</dbReference>
<evidence type="ECO:0000256" key="4">
    <source>
        <dbReference type="ARBA" id="ARBA00022490"/>
    </source>
</evidence>
<feature type="compositionally biased region" description="Low complexity" evidence="11">
    <location>
        <begin position="93"/>
        <end position="109"/>
    </location>
</feature>
<dbReference type="PANTHER" id="PTHR10701:SF0">
    <property type="entry name" value="SMALL NUCLEAR RIBONUCLEOPROTEIN-ASSOCIATED PROTEIN B"/>
    <property type="match status" value="1"/>
</dbReference>
<dbReference type="GO" id="GO:0005737">
    <property type="term" value="C:cytoplasm"/>
    <property type="evidence" value="ECO:0007669"/>
    <property type="project" value="UniProtKB-SubCell"/>
</dbReference>
<dbReference type="GO" id="GO:0005685">
    <property type="term" value="C:U1 snRNP"/>
    <property type="evidence" value="ECO:0007669"/>
    <property type="project" value="TreeGrafter"/>
</dbReference>
<dbReference type="GO" id="GO:0071013">
    <property type="term" value="C:catalytic step 2 spliceosome"/>
    <property type="evidence" value="ECO:0007669"/>
    <property type="project" value="TreeGrafter"/>
</dbReference>
<evidence type="ECO:0000313" key="13">
    <source>
        <dbReference type="EMBL" id="KAF2454855.1"/>
    </source>
</evidence>
<keyword evidence="7" id="KW-0508">mRNA splicing</keyword>
<dbReference type="EMBL" id="MU001689">
    <property type="protein sequence ID" value="KAF2454855.1"/>
    <property type="molecule type" value="Genomic_DNA"/>
</dbReference>
<feature type="domain" description="Sm" evidence="12">
    <location>
        <begin position="3"/>
        <end position="88"/>
    </location>
</feature>
<dbReference type="GO" id="GO:0046540">
    <property type="term" value="C:U4/U6 x U5 tri-snRNP complex"/>
    <property type="evidence" value="ECO:0007669"/>
    <property type="project" value="TreeGrafter"/>
</dbReference>
<evidence type="ECO:0000256" key="11">
    <source>
        <dbReference type="SAM" id="MobiDB-lite"/>
    </source>
</evidence>
<dbReference type="GO" id="GO:0000398">
    <property type="term" value="P:mRNA splicing, via spliceosome"/>
    <property type="evidence" value="ECO:0007669"/>
    <property type="project" value="TreeGrafter"/>
</dbReference>
<keyword evidence="8" id="KW-0539">Nucleus</keyword>
<dbReference type="PROSITE" id="PS52002">
    <property type="entry name" value="SM"/>
    <property type="match status" value="1"/>
</dbReference>
<dbReference type="GO" id="GO:0071004">
    <property type="term" value="C:U2-type prespliceosome"/>
    <property type="evidence" value="ECO:0007669"/>
    <property type="project" value="TreeGrafter"/>
</dbReference>
<sequence length="109" mass="11755">MAKNAGKMQNLINYRMKATLNDGRQMAGQMMAFDRHMNLVFADTEEFRFVRRRNKTTGATTLTEEKRNLGLTIIRGAFVVAIQVDGPPPADPSARLGAAAPSGSGAAAT</sequence>
<dbReference type="PANTHER" id="PTHR10701">
    <property type="entry name" value="SMALL NUCLEAR RIBONUCLEOPROTEIN-ASSOCIATED PROTEIN B AND N"/>
    <property type="match status" value="1"/>
</dbReference>
<evidence type="ECO:0000259" key="12">
    <source>
        <dbReference type="PROSITE" id="PS52002"/>
    </source>
</evidence>
<dbReference type="GO" id="GO:0005686">
    <property type="term" value="C:U2 snRNP"/>
    <property type="evidence" value="ECO:0007669"/>
    <property type="project" value="TreeGrafter"/>
</dbReference>
<dbReference type="GO" id="GO:0005687">
    <property type="term" value="C:U4 snRNP"/>
    <property type="evidence" value="ECO:0007669"/>
    <property type="project" value="TreeGrafter"/>
</dbReference>
<organism evidence="13 14">
    <name type="scientific">Lineolata rhizophorae</name>
    <dbReference type="NCBI Taxonomy" id="578093"/>
    <lineage>
        <taxon>Eukaryota</taxon>
        <taxon>Fungi</taxon>
        <taxon>Dikarya</taxon>
        <taxon>Ascomycota</taxon>
        <taxon>Pezizomycotina</taxon>
        <taxon>Dothideomycetes</taxon>
        <taxon>Dothideomycetes incertae sedis</taxon>
        <taxon>Lineolatales</taxon>
        <taxon>Lineolataceae</taxon>
        <taxon>Lineolata</taxon>
    </lineage>
</organism>
<dbReference type="Proteomes" id="UP000799766">
    <property type="component" value="Unassembled WGS sequence"/>
</dbReference>
<reference evidence="13" key="1">
    <citation type="journal article" date="2020" name="Stud. Mycol.">
        <title>101 Dothideomycetes genomes: a test case for predicting lifestyles and emergence of pathogens.</title>
        <authorList>
            <person name="Haridas S."/>
            <person name="Albert R."/>
            <person name="Binder M."/>
            <person name="Bloem J."/>
            <person name="Labutti K."/>
            <person name="Salamov A."/>
            <person name="Andreopoulos B."/>
            <person name="Baker S."/>
            <person name="Barry K."/>
            <person name="Bills G."/>
            <person name="Bluhm B."/>
            <person name="Cannon C."/>
            <person name="Castanera R."/>
            <person name="Culley D."/>
            <person name="Daum C."/>
            <person name="Ezra D."/>
            <person name="Gonzalez J."/>
            <person name="Henrissat B."/>
            <person name="Kuo A."/>
            <person name="Liang C."/>
            <person name="Lipzen A."/>
            <person name="Lutzoni F."/>
            <person name="Magnuson J."/>
            <person name="Mondo S."/>
            <person name="Nolan M."/>
            <person name="Ohm R."/>
            <person name="Pangilinan J."/>
            <person name="Park H.-J."/>
            <person name="Ramirez L."/>
            <person name="Alfaro M."/>
            <person name="Sun H."/>
            <person name="Tritt A."/>
            <person name="Yoshinaga Y."/>
            <person name="Zwiers L.-H."/>
            <person name="Turgeon B."/>
            <person name="Goodwin S."/>
            <person name="Spatafora J."/>
            <person name="Crous P."/>
            <person name="Grigoriev I."/>
        </authorList>
    </citation>
    <scope>NUCLEOTIDE SEQUENCE</scope>
    <source>
        <strain evidence="13">ATCC 16933</strain>
    </source>
</reference>
<dbReference type="InterPro" id="IPR010920">
    <property type="entry name" value="LSM_dom_sf"/>
</dbReference>
<dbReference type="SMART" id="SM00651">
    <property type="entry name" value="Sm"/>
    <property type="match status" value="1"/>
</dbReference>
<dbReference type="InterPro" id="IPR047575">
    <property type="entry name" value="Sm"/>
</dbReference>
<evidence type="ECO:0000256" key="5">
    <source>
        <dbReference type="ARBA" id="ARBA00022664"/>
    </source>
</evidence>
<comment type="subcellular location">
    <subcellularLocation>
        <location evidence="2">Cytoplasm</location>
    </subcellularLocation>
    <subcellularLocation>
        <location evidence="1">Nucleus</location>
    </subcellularLocation>
</comment>
<dbReference type="Gene3D" id="2.30.30.100">
    <property type="match status" value="1"/>
</dbReference>
<dbReference type="GO" id="GO:0070990">
    <property type="term" value="F:snRNP binding"/>
    <property type="evidence" value="ECO:0007669"/>
    <property type="project" value="TreeGrafter"/>
</dbReference>
<name>A0A6A6NST3_9PEZI</name>
<evidence type="ECO:0000256" key="2">
    <source>
        <dbReference type="ARBA" id="ARBA00004496"/>
    </source>
</evidence>
<dbReference type="SUPFAM" id="SSF50182">
    <property type="entry name" value="Sm-like ribonucleoproteins"/>
    <property type="match status" value="1"/>
</dbReference>
<evidence type="ECO:0000256" key="10">
    <source>
        <dbReference type="ARBA" id="ARBA00041355"/>
    </source>
</evidence>
<dbReference type="GO" id="GO:0003723">
    <property type="term" value="F:RNA binding"/>
    <property type="evidence" value="ECO:0007669"/>
    <property type="project" value="UniProtKB-KW"/>
</dbReference>
<evidence type="ECO:0000256" key="7">
    <source>
        <dbReference type="ARBA" id="ARBA00023187"/>
    </source>
</evidence>
<evidence type="ECO:0000256" key="9">
    <source>
        <dbReference type="ARBA" id="ARBA00023274"/>
    </source>
</evidence>
<dbReference type="InterPro" id="IPR050914">
    <property type="entry name" value="snRNP_SmB/NAA38-like"/>
</dbReference>
<dbReference type="GO" id="GO:0005682">
    <property type="term" value="C:U5 snRNP"/>
    <property type="evidence" value="ECO:0007669"/>
    <property type="project" value="TreeGrafter"/>
</dbReference>
<evidence type="ECO:0000256" key="3">
    <source>
        <dbReference type="ARBA" id="ARBA00009123"/>
    </source>
</evidence>
<proteinExistence type="inferred from homology"/>
<keyword evidence="9" id="KW-0687">Ribonucleoprotein</keyword>
<evidence type="ECO:0000256" key="6">
    <source>
        <dbReference type="ARBA" id="ARBA00022884"/>
    </source>
</evidence>
<feature type="region of interest" description="Disordered" evidence="11">
    <location>
        <begin position="89"/>
        <end position="109"/>
    </location>
</feature>
<keyword evidence="5" id="KW-0507">mRNA processing</keyword>
<dbReference type="CDD" id="cd01717">
    <property type="entry name" value="Sm_B"/>
    <property type="match status" value="1"/>
</dbReference>
<evidence type="ECO:0000313" key="14">
    <source>
        <dbReference type="Proteomes" id="UP000799766"/>
    </source>
</evidence>
<feature type="non-terminal residue" evidence="13">
    <location>
        <position position="109"/>
    </location>
</feature>
<keyword evidence="4" id="KW-0963">Cytoplasm</keyword>
<keyword evidence="6" id="KW-0694">RNA-binding</keyword>
<comment type="similarity">
    <text evidence="3">Belongs to the snRNP SmB/SmN family.</text>
</comment>
<dbReference type="Pfam" id="PF01423">
    <property type="entry name" value="LSM"/>
    <property type="match status" value="1"/>
</dbReference>
<protein>
    <recommendedName>
        <fullName evidence="10">Sm protein B</fullName>
    </recommendedName>
</protein>
<gene>
    <name evidence="13" type="ORF">BDY21DRAFT_308153</name>
</gene>
<evidence type="ECO:0000256" key="8">
    <source>
        <dbReference type="ARBA" id="ARBA00023242"/>
    </source>
</evidence>
<keyword evidence="14" id="KW-1185">Reference proteome</keyword>
<dbReference type="AlphaFoldDB" id="A0A6A6NST3"/>
<evidence type="ECO:0000256" key="1">
    <source>
        <dbReference type="ARBA" id="ARBA00004123"/>
    </source>
</evidence>